<evidence type="ECO:0000313" key="3">
    <source>
        <dbReference type="Proteomes" id="UP001596222"/>
    </source>
</evidence>
<feature type="signal peptide" evidence="1">
    <location>
        <begin position="1"/>
        <end position="26"/>
    </location>
</feature>
<organism evidence="2 3">
    <name type="scientific">Streptomyces aureoversilis</name>
    <dbReference type="NCBI Taxonomy" id="67277"/>
    <lineage>
        <taxon>Bacteria</taxon>
        <taxon>Bacillati</taxon>
        <taxon>Actinomycetota</taxon>
        <taxon>Actinomycetes</taxon>
        <taxon>Kitasatosporales</taxon>
        <taxon>Streptomycetaceae</taxon>
        <taxon>Streptomyces</taxon>
    </lineage>
</organism>
<proteinExistence type="predicted"/>
<gene>
    <name evidence="2" type="ORF">ACFPP6_02310</name>
</gene>
<dbReference type="RefSeq" id="WP_382036476.1">
    <property type="nucleotide sequence ID" value="NZ_JBHSKJ010000001.1"/>
</dbReference>
<evidence type="ECO:0000313" key="2">
    <source>
        <dbReference type="EMBL" id="MFC5143528.1"/>
    </source>
</evidence>
<name>A0ABV9ZQ15_9ACTN</name>
<dbReference type="Proteomes" id="UP001596222">
    <property type="component" value="Unassembled WGS sequence"/>
</dbReference>
<evidence type="ECO:0000256" key="1">
    <source>
        <dbReference type="SAM" id="SignalP"/>
    </source>
</evidence>
<keyword evidence="1" id="KW-0732">Signal</keyword>
<reference evidence="3" key="1">
    <citation type="journal article" date="2019" name="Int. J. Syst. Evol. Microbiol.">
        <title>The Global Catalogue of Microorganisms (GCM) 10K type strain sequencing project: providing services to taxonomists for standard genome sequencing and annotation.</title>
        <authorList>
            <consortium name="The Broad Institute Genomics Platform"/>
            <consortium name="The Broad Institute Genome Sequencing Center for Infectious Disease"/>
            <person name="Wu L."/>
            <person name="Ma J."/>
        </authorList>
    </citation>
    <scope>NUCLEOTIDE SEQUENCE [LARGE SCALE GENOMIC DNA]</scope>
    <source>
        <strain evidence="3">CGMCC 4.1641</strain>
    </source>
</reference>
<feature type="chain" id="PRO_5047500565" description="Secreted protein" evidence="1">
    <location>
        <begin position="27"/>
        <end position="147"/>
    </location>
</feature>
<accession>A0ABV9ZQ15</accession>
<keyword evidence="3" id="KW-1185">Reference proteome</keyword>
<dbReference type="EMBL" id="JBHSKJ010000001">
    <property type="protein sequence ID" value="MFC5143528.1"/>
    <property type="molecule type" value="Genomic_DNA"/>
</dbReference>
<evidence type="ECO:0008006" key="4">
    <source>
        <dbReference type="Google" id="ProtNLM"/>
    </source>
</evidence>
<sequence length="147" mass="16117">MRKARIATVLGGIAAATLLTISNASAVIFSVEQADDGPWDGSVPSAMKCVSNSVGKACFREVGDWFEIVDHKADGHSALVAWRSIYPESQATVRQGTIWNTAGFQTYRYKNKDFSEGYILEFRVCAGEWGNKHVIDSTCSSWTTTRS</sequence>
<protein>
    <recommendedName>
        <fullName evidence="4">Secreted protein</fullName>
    </recommendedName>
</protein>
<comment type="caution">
    <text evidence="2">The sequence shown here is derived from an EMBL/GenBank/DDBJ whole genome shotgun (WGS) entry which is preliminary data.</text>
</comment>